<keyword evidence="3" id="KW-1185">Reference proteome</keyword>
<evidence type="ECO:0000313" key="3">
    <source>
        <dbReference type="Proteomes" id="UP000297168"/>
    </source>
</evidence>
<accession>A0A4D6E428</accession>
<dbReference type="EMBL" id="MK686069">
    <property type="protein sequence ID" value="QBZ73419.1"/>
    <property type="molecule type" value="Genomic_DNA"/>
</dbReference>
<organism evidence="2 3">
    <name type="scientific">Streptomyces phage Heather</name>
    <dbReference type="NCBI Taxonomy" id="2562343"/>
    <lineage>
        <taxon>Viruses</taxon>
        <taxon>Duplodnaviria</taxon>
        <taxon>Heunggongvirae</taxon>
        <taxon>Uroviricota</taxon>
        <taxon>Caudoviricetes</taxon>
        <taxon>Colingsworthviridae</taxon>
        <taxon>Sebastisaurusvirus</taxon>
        <taxon>Sebastisaurusvirus heather</taxon>
    </lineage>
</organism>
<dbReference type="Proteomes" id="UP000297168">
    <property type="component" value="Segment"/>
</dbReference>
<feature type="region of interest" description="Disordered" evidence="1">
    <location>
        <begin position="31"/>
        <end position="81"/>
    </location>
</feature>
<feature type="compositionally biased region" description="Polar residues" evidence="1">
    <location>
        <begin position="38"/>
        <end position="48"/>
    </location>
</feature>
<gene>
    <name evidence="2" type="primary">49</name>
    <name evidence="2" type="ORF">SEA_HEATHER_49</name>
</gene>
<proteinExistence type="predicted"/>
<feature type="compositionally biased region" description="Low complexity" evidence="1">
    <location>
        <begin position="152"/>
        <end position="166"/>
    </location>
</feature>
<name>A0A4D6E428_9CAUD</name>
<reference evidence="3" key="1">
    <citation type="submission" date="2019-03" db="EMBL/GenBank/DDBJ databases">
        <authorList>
            <person name="Goralski S.M."/>
            <person name="Markward M.L."/>
            <person name="Addai K."/>
            <person name="Agarwal S."/>
            <person name="Ahmad I.M."/>
            <person name="Alumyar Y.S."/>
            <person name="An J."/>
            <person name="Antar T.E."/>
            <person name="Antony V."/>
            <person name="Arvin L.E."/>
            <person name="Atanasoff K.E."/>
            <person name="Ati R."/>
            <person name="Batista A."/>
            <person name="Bembuh M.L."/>
            <person name="Bhardvaj T.B."/>
            <person name="Brown C.J."/>
            <person name="Butt S.T."/>
            <person name="Cahn D."/>
            <person name="Canales I.-I."/>
            <person name="Carr K."/>
            <person name="Chen K.Z."/>
            <person name="Chen M."/>
            <person name="Chigurupati S."/>
            <person name="Chou C."/>
            <person name="Chung C.S."/>
            <person name="Cole S.T."/>
            <person name="Colson C.L."/>
            <person name="Dent D.M."/>
            <person name="Djiogo E.M."/>
            <person name="Domrachev B.M."/>
            <person name="Dwivedi J."/>
            <person name="Ehsani C."/>
            <person name="Essien U.A."/>
            <person name="Fakhar A."/>
            <person name="Flood S.H."/>
            <person name="Furletti G."/>
            <person name="Gebreegziabher M."/>
            <person name="Gruver-Williams A."/>
            <person name="Guldan M.L."/>
            <person name="Gurung S."/>
            <person name="Heo K."/>
            <person name="John R.A."/>
            <person name="Kabir L."/>
            <person name="Kaira H."/>
            <person name="Kane M.S."/>
            <person name="Karanja M."/>
            <person name="Karley A.N."/>
            <person name="Kelleher J."/>
            <person name="Khan A.M."/>
            <person name="Khan A."/>
            <person name="Kharel S."/>
            <person name="Kidane M."/>
            <person name="Konanur P."/>
            <person name="Kuo N.K."/>
            <person name="Kyaw G."/>
            <person name="Lahijan N."/>
            <person name="Lamm D.N."/>
            <person name="Lance S.V."/>
            <person name="Le C."/>
            <person name="Lee C.H."/>
            <person name="Leka D."/>
            <person name="Li C."/>
            <person name="Lim S.Y."/>
            <person name="Lo J."/>
            <person name="Ludwig S."/>
            <person name="Mahaney V.M."/>
            <person name="Mangukiya A."/>
            <person name="Mani D."/>
            <person name="Mariano P."/>
            <person name="Mbaekwe U."/>
            <person name="McGowan H."/>
            <person name="McNamara A."/>
            <person name="Mebrahtu S."/>
            <person name="Mohamed A."/>
            <person name="Mohamed M.E."/>
            <person name="Muntaka F."/>
            <person name="Naqvi T."/>
            <person name="Nengel A.M."/>
            <person name="Neupane S."/>
            <person name="Nguyen J."/>
            <person name="Nguyen J."/>
            <person name="Nwoji I.C."/>
            <person name="O'Brien T."/>
            <person name="Okusolubo T.A."/>
            <person name="Paek J."/>
            <person name="Pandithakoralag H."/>
            <person name="Parsa S."/>
            <person name="Perry C."/>
            <person name="Petrie C.R."/>
            <person name="Poteshman G.A."/>
            <person name="Quiros D."/>
            <person name="Rana S."/>
            <person name="Reister J."/>
            <person name="Reyes E."/>
            <person name="Riaz H.S."/>
            <person name="Roach T.L."/>
            <person name="Saikali A."/>
            <person name="Scalsky R."/>
            <person name="Schultz J.A."/>
            <person name="Scott C.F."/>
            <person name="Sekira M.D."/>
            <person name="Shee C.S."/>
            <person name="Shultz P."/>
            <person name="Siarez J.A."/>
            <person name="Simpson A.L."/>
            <person name="Singh S."/>
            <person name="Smith F.R."/>
            <person name="Smith S.A."/>
            <person name="Sobers S."/>
            <person name="Sobowale A.O."/>
            <person name="Somoza K.A."/>
            <person name="Song M."/>
            <person name="Spence R.N."/>
            <person name="Spruill R.A."/>
            <person name="Subedi A."/>
            <person name="Taj A.B."/>
            <person name="Thomas J."/>
            <person name="Todd J.C."/>
            <person name="Tran T."/>
            <person name="Varghese J."/>
            <person name="Vartanian E."/>
            <person name="Vega A."/>
            <person name="Vong A."/>
            <person name="Wachhaus L.E."/>
            <person name="Walter A.J."/>
            <person name="Wessel M.E."/>
            <person name="Azam A.M."/>
            <person name="Blocker D."/>
            <person name="Naeem N.-U.-A."/>
            <person name="Patel R."/>
            <person name="Shakarov P."/>
            <person name="Xie C.L."/>
            <person name="Zolnerowich N."/>
            <person name="Correa-Mendez M."/>
            <person name="Fabian M."/>
            <person name="Fishbein J."/>
            <person name="Harkles L."/>
            <person name="Reger N."/>
            <person name="Saleh S."/>
            <person name="Erill I."/>
            <person name="Caruso S.M."/>
            <person name="Garlena R.A."/>
            <person name="Russell D.A."/>
            <person name="Pope W.H."/>
            <person name="Jacobs-Sera D."/>
            <person name="Hatfull G.F."/>
        </authorList>
    </citation>
    <scope>NUCLEOTIDE SEQUENCE [LARGE SCALE GENOMIC DNA]</scope>
</reference>
<sequence>MRKITFAASTLASAATAFGIGALVFSGQDVPADAVSKPQPTRTVTASPTAPEKGAQSPRTDTPAKAVQAGSKGPFKDAQGDGKHLDDIGKAVMPNGLGVHIPDALLPWHEPYVDPADATETGTSTSDDVVSAPNVITDPDKPWFDLPTEPATDTTSSDTVASQPADEPAPAPSSAPVVSGPVRTGGLVTGTRPVFNTVTDTVSSLVPE</sequence>
<feature type="region of interest" description="Disordered" evidence="1">
    <location>
        <begin position="116"/>
        <end position="193"/>
    </location>
</feature>
<evidence type="ECO:0000256" key="1">
    <source>
        <dbReference type="SAM" id="MobiDB-lite"/>
    </source>
</evidence>
<evidence type="ECO:0000313" key="2">
    <source>
        <dbReference type="EMBL" id="QBZ73419.1"/>
    </source>
</evidence>
<protein>
    <submittedName>
        <fullName evidence="2">Uncharacterized protein</fullName>
    </submittedName>
</protein>